<organism evidence="2 3">
    <name type="scientific">Cryptolaemus montrouzieri</name>
    <dbReference type="NCBI Taxonomy" id="559131"/>
    <lineage>
        <taxon>Eukaryota</taxon>
        <taxon>Metazoa</taxon>
        <taxon>Ecdysozoa</taxon>
        <taxon>Arthropoda</taxon>
        <taxon>Hexapoda</taxon>
        <taxon>Insecta</taxon>
        <taxon>Pterygota</taxon>
        <taxon>Neoptera</taxon>
        <taxon>Endopterygota</taxon>
        <taxon>Coleoptera</taxon>
        <taxon>Polyphaga</taxon>
        <taxon>Cucujiformia</taxon>
        <taxon>Coccinelloidea</taxon>
        <taxon>Coccinellidae</taxon>
        <taxon>Scymninae</taxon>
        <taxon>Scymnini</taxon>
        <taxon>Cryptolaemus</taxon>
    </lineage>
</organism>
<dbReference type="EMBL" id="JABFTP020000001">
    <property type="protein sequence ID" value="KAL3265365.1"/>
    <property type="molecule type" value="Genomic_DNA"/>
</dbReference>
<comment type="caution">
    <text evidence="2">The sequence shown here is derived from an EMBL/GenBank/DDBJ whole genome shotgun (WGS) entry which is preliminary data.</text>
</comment>
<evidence type="ECO:0000256" key="1">
    <source>
        <dbReference type="SAM" id="SignalP"/>
    </source>
</evidence>
<gene>
    <name evidence="2" type="ORF">HHI36_009572</name>
</gene>
<keyword evidence="1" id="KW-0732">Signal</keyword>
<feature type="chain" id="PRO_5044827323" evidence="1">
    <location>
        <begin position="19"/>
        <end position="260"/>
    </location>
</feature>
<feature type="signal peptide" evidence="1">
    <location>
        <begin position="1"/>
        <end position="18"/>
    </location>
</feature>
<protein>
    <submittedName>
        <fullName evidence="2">Uncharacterized protein</fullName>
    </submittedName>
</protein>
<dbReference type="AlphaFoldDB" id="A0ABD2MG68"/>
<reference evidence="2 3" key="1">
    <citation type="journal article" date="2021" name="BMC Biol.">
        <title>Horizontally acquired antibacterial genes associated with adaptive radiation of ladybird beetles.</title>
        <authorList>
            <person name="Li H.S."/>
            <person name="Tang X.F."/>
            <person name="Huang Y.H."/>
            <person name="Xu Z.Y."/>
            <person name="Chen M.L."/>
            <person name="Du X.Y."/>
            <person name="Qiu B.Y."/>
            <person name="Chen P.T."/>
            <person name="Zhang W."/>
            <person name="Slipinski A."/>
            <person name="Escalona H.E."/>
            <person name="Waterhouse R.M."/>
            <person name="Zwick A."/>
            <person name="Pang H."/>
        </authorList>
    </citation>
    <scope>NUCLEOTIDE SEQUENCE [LARGE SCALE GENOMIC DNA]</scope>
    <source>
        <strain evidence="2">SYSU2018</strain>
    </source>
</reference>
<keyword evidence="3" id="KW-1185">Reference proteome</keyword>
<accession>A0ABD2MG68</accession>
<evidence type="ECO:0000313" key="3">
    <source>
        <dbReference type="Proteomes" id="UP001516400"/>
    </source>
</evidence>
<evidence type="ECO:0000313" key="2">
    <source>
        <dbReference type="EMBL" id="KAL3265365.1"/>
    </source>
</evidence>
<name>A0ABD2MG68_9CUCU</name>
<sequence>MMKFAFVILATICAVSNAQIFDIVEDEFGGEYALVPLPLSRQRRQTTADINKRSLGTRLTLGHQGTIWGNDNHKVPGCGFASEQVRPTRQFTAGRNVEYEHIPSVIGCIWAAVTPKDGLGLSIENRNPIFTEKYEYKDKLTRNLERETLTRNLDSSSNSRLESSFITPSPTHEIFGKALAENSYGVGVGLGYRHIPSGSELTGNVRHNYDSGEARIGGKLNLHKSENSQLDAFADYSKHYRSTGFDDSRGRVGIEFKRQW</sequence>
<proteinExistence type="predicted"/>
<dbReference type="Proteomes" id="UP001516400">
    <property type="component" value="Unassembled WGS sequence"/>
</dbReference>